<dbReference type="SUPFAM" id="SSF81514">
    <property type="entry name" value="Subunit X (non-heme 7 kDa protein) of cytochrome bc1 complex (Ubiquinol-cytochrome c reductase)"/>
    <property type="match status" value="1"/>
</dbReference>
<keyword evidence="5 16" id="KW-0812">Transmembrane</keyword>
<dbReference type="Proteomes" id="UP000694406">
    <property type="component" value="Unplaced"/>
</dbReference>
<dbReference type="InterPro" id="IPR008027">
    <property type="entry name" value="QCR9"/>
</dbReference>
<evidence type="ECO:0000313" key="17">
    <source>
        <dbReference type="Ensembl" id="ENSLLTP00000004672.1"/>
    </source>
</evidence>
<dbReference type="PANTHER" id="PTHR12980:SF0">
    <property type="entry name" value="CYTOCHROME B-C1 COMPLEX SUBUNIT 9"/>
    <property type="match status" value="1"/>
</dbReference>
<evidence type="ECO:0000256" key="15">
    <source>
        <dbReference type="ARBA" id="ARBA00082249"/>
    </source>
</evidence>
<comment type="subcellular location">
    <subcellularLocation>
        <location evidence="1">Mitochondrion inner membrane</location>
        <topology evidence="1">Single-pass membrane protein</topology>
    </subcellularLocation>
</comment>
<evidence type="ECO:0000256" key="8">
    <source>
        <dbReference type="ARBA" id="ARBA00022989"/>
    </source>
</evidence>
<sequence length="93" mass="10559">MAFAQQLYKVVFRRTSALVLTVVVGAVIFERGFNQATEAIFCRLNEGVKMHVDRMYTYSHIIFLPLKVLSSFMYLKYIGGGREWGASGFHSTS</sequence>
<evidence type="ECO:0000256" key="11">
    <source>
        <dbReference type="ARBA" id="ARBA00064262"/>
    </source>
</evidence>
<reference evidence="17" key="1">
    <citation type="submission" date="2025-08" db="UniProtKB">
        <authorList>
            <consortium name="Ensembl"/>
        </authorList>
    </citation>
    <scope>IDENTIFICATION</scope>
</reference>
<keyword evidence="7" id="KW-0249">Electron transport</keyword>
<evidence type="ECO:0000256" key="6">
    <source>
        <dbReference type="ARBA" id="ARBA00022792"/>
    </source>
</evidence>
<evidence type="ECO:0000256" key="7">
    <source>
        <dbReference type="ARBA" id="ARBA00022982"/>
    </source>
</evidence>
<reference evidence="17" key="2">
    <citation type="submission" date="2025-09" db="UniProtKB">
        <authorList>
            <consortium name="Ensembl"/>
        </authorList>
    </citation>
    <scope>IDENTIFICATION</scope>
</reference>
<keyword evidence="10 16" id="KW-0472">Membrane</keyword>
<keyword evidence="3" id="KW-0813">Transport</keyword>
<comment type="subunit">
    <text evidence="11">Component of the ubiquinol-cytochrome c oxidoreductase (cytochrome b-c1 complex, complex III, CIII), a multisubunit enzyme composed of 11 subunits. The complex is composed of 3 respiratory subunits cytochrome b, cytochrome c1 and Rieske protein UQCRFS1, 2 core protein subunits UQCRC1/QCR1 and UQCRC2/QCR2, and 6 low-molecular weight protein subunits UQCRH/QCR6, UQCRB/QCR7, UQCRQ/QCR8, UQCR10/QCR9, UQCR11/QCR10 and subunit 9, the cleavage product of Rieske protein UQCRFS1. The complex exists as an obligatory dimer and forms supercomplexes (SCs) in the inner mitochondrial membrane with NADH-ubiquinone oxidoreductase (complex I, CI) and cytochrome c oxidase (complex IV, CIV), resulting in different assemblies (supercomplex SCI(1)III(2)IV(1) and megacomplex MCI(2)III(2)IV(2)). Interacts with STMP1.</text>
</comment>
<evidence type="ECO:0000256" key="1">
    <source>
        <dbReference type="ARBA" id="ARBA00004434"/>
    </source>
</evidence>
<dbReference type="AlphaFoldDB" id="A0A8C5RNB6"/>
<evidence type="ECO:0000313" key="18">
    <source>
        <dbReference type="Proteomes" id="UP000694406"/>
    </source>
</evidence>
<proteinExistence type="inferred from homology"/>
<evidence type="ECO:0000256" key="12">
    <source>
        <dbReference type="ARBA" id="ARBA00068509"/>
    </source>
</evidence>
<dbReference type="GO" id="GO:0045275">
    <property type="term" value="C:respiratory chain complex III"/>
    <property type="evidence" value="ECO:0007669"/>
    <property type="project" value="InterPro"/>
</dbReference>
<accession>A0A8C5RNB6</accession>
<dbReference type="GO" id="GO:0005743">
    <property type="term" value="C:mitochondrial inner membrane"/>
    <property type="evidence" value="ECO:0007669"/>
    <property type="project" value="UniProtKB-SubCell"/>
</dbReference>
<keyword evidence="4" id="KW-0679">Respiratory chain</keyword>
<keyword evidence="9" id="KW-0496">Mitochondrion</keyword>
<comment type="similarity">
    <text evidence="2">Belongs to the UQCR10/QCR9 family.</text>
</comment>
<evidence type="ECO:0000256" key="16">
    <source>
        <dbReference type="SAM" id="Phobius"/>
    </source>
</evidence>
<dbReference type="GO" id="GO:0006122">
    <property type="term" value="P:mitochondrial electron transport, ubiquinol to cytochrome c"/>
    <property type="evidence" value="ECO:0007669"/>
    <property type="project" value="InterPro"/>
</dbReference>
<name>A0A8C5RNB6_LATLA</name>
<feature type="transmembrane region" description="Helical" evidence="16">
    <location>
        <begin position="55"/>
        <end position="75"/>
    </location>
</feature>
<evidence type="ECO:0000256" key="10">
    <source>
        <dbReference type="ARBA" id="ARBA00023136"/>
    </source>
</evidence>
<protein>
    <recommendedName>
        <fullName evidence="12">Cytochrome b-c1 complex subunit 9</fullName>
    </recommendedName>
    <alternativeName>
        <fullName evidence="13">Complex III subunit X</fullName>
    </alternativeName>
    <alternativeName>
        <fullName evidence="14">Cytochrome c1 non-heme 7 kDa protein</fullName>
    </alternativeName>
    <alternativeName>
        <fullName evidence="15">Ubiquinol-cytochrome c reductase complex 7.2 kDa protein</fullName>
    </alternativeName>
</protein>
<dbReference type="FunFam" id="1.20.5.260:FF:000001">
    <property type="entry name" value="Cytochrome b-c1 complex subunit 9"/>
    <property type="match status" value="1"/>
</dbReference>
<evidence type="ECO:0000256" key="13">
    <source>
        <dbReference type="ARBA" id="ARBA00076299"/>
    </source>
</evidence>
<dbReference type="Gene3D" id="1.20.5.260">
    <property type="entry name" value="Cytochrome b-c1 complex subunit 9"/>
    <property type="match status" value="1"/>
</dbReference>
<evidence type="ECO:0000256" key="14">
    <source>
        <dbReference type="ARBA" id="ARBA00077752"/>
    </source>
</evidence>
<keyword evidence="8 16" id="KW-1133">Transmembrane helix</keyword>
<evidence type="ECO:0000256" key="3">
    <source>
        <dbReference type="ARBA" id="ARBA00022448"/>
    </source>
</evidence>
<keyword evidence="18" id="KW-1185">Reference proteome</keyword>
<dbReference type="Pfam" id="PF05365">
    <property type="entry name" value="UCR_UQCRX_QCR9"/>
    <property type="match status" value="1"/>
</dbReference>
<evidence type="ECO:0000256" key="5">
    <source>
        <dbReference type="ARBA" id="ARBA00022692"/>
    </source>
</evidence>
<keyword evidence="6" id="KW-0999">Mitochondrion inner membrane</keyword>
<dbReference type="PANTHER" id="PTHR12980">
    <property type="entry name" value="UBIQUINOL-CYTOCHROME C REDUCTASE COMPLEX, SUBUNIT X"/>
    <property type="match status" value="1"/>
</dbReference>
<evidence type="ECO:0000256" key="4">
    <source>
        <dbReference type="ARBA" id="ARBA00022660"/>
    </source>
</evidence>
<dbReference type="Ensembl" id="ENSLLTT00000004865.1">
    <property type="protein sequence ID" value="ENSLLTP00000004672.1"/>
    <property type="gene ID" value="ENSLLTG00000003563.1"/>
</dbReference>
<dbReference type="InterPro" id="IPR036656">
    <property type="entry name" value="QCR9_sf"/>
</dbReference>
<organism evidence="17 18">
    <name type="scientific">Laticauda laticaudata</name>
    <name type="common">Blue-ringed sea krait</name>
    <name type="synonym">Blue-lipped sea krait</name>
    <dbReference type="NCBI Taxonomy" id="8630"/>
    <lineage>
        <taxon>Eukaryota</taxon>
        <taxon>Metazoa</taxon>
        <taxon>Chordata</taxon>
        <taxon>Craniata</taxon>
        <taxon>Vertebrata</taxon>
        <taxon>Euteleostomi</taxon>
        <taxon>Lepidosauria</taxon>
        <taxon>Squamata</taxon>
        <taxon>Bifurcata</taxon>
        <taxon>Unidentata</taxon>
        <taxon>Episquamata</taxon>
        <taxon>Toxicofera</taxon>
        <taxon>Serpentes</taxon>
        <taxon>Colubroidea</taxon>
        <taxon>Elapidae</taxon>
        <taxon>Laticaudinae</taxon>
        <taxon>Laticauda</taxon>
    </lineage>
</organism>
<evidence type="ECO:0000256" key="2">
    <source>
        <dbReference type="ARBA" id="ARBA00007856"/>
    </source>
</evidence>
<evidence type="ECO:0000256" key="9">
    <source>
        <dbReference type="ARBA" id="ARBA00023128"/>
    </source>
</evidence>
<dbReference type="GeneTree" id="ENSGT01030000239471"/>
<feature type="transmembrane region" description="Helical" evidence="16">
    <location>
        <begin position="12"/>
        <end position="29"/>
    </location>
</feature>